<proteinExistence type="predicted"/>
<dbReference type="FunFam" id="1.20.1250.20:FF:000003">
    <property type="entry name" value="Solute carrier family 17 member 3"/>
    <property type="match status" value="1"/>
</dbReference>
<dbReference type="GO" id="GO:0006820">
    <property type="term" value="P:monoatomic anion transport"/>
    <property type="evidence" value="ECO:0007669"/>
    <property type="project" value="TreeGrafter"/>
</dbReference>
<evidence type="ECO:0000256" key="5">
    <source>
        <dbReference type="ARBA" id="ARBA00022989"/>
    </source>
</evidence>
<dbReference type="FunFam" id="1.20.1250.20:FF:000423">
    <property type="entry name" value="Putative inorganic phosphate cotransporter-like Protein"/>
    <property type="match status" value="1"/>
</dbReference>
<evidence type="ECO:0000256" key="1">
    <source>
        <dbReference type="ARBA" id="ARBA00004141"/>
    </source>
</evidence>
<feature type="transmembrane region" description="Helical" evidence="8">
    <location>
        <begin position="466"/>
        <end position="486"/>
    </location>
</feature>
<keyword evidence="3 8" id="KW-0812">Transmembrane</keyword>
<evidence type="ECO:0000259" key="9">
    <source>
        <dbReference type="PROSITE" id="PS50850"/>
    </source>
</evidence>
<dbReference type="InterPro" id="IPR020846">
    <property type="entry name" value="MFS_dom"/>
</dbReference>
<feature type="domain" description="Major facilitator superfamily (MFS) profile" evidence="9">
    <location>
        <begin position="123"/>
        <end position="558"/>
    </location>
</feature>
<dbReference type="InterPro" id="IPR050382">
    <property type="entry name" value="MFS_Na/Anion_cotransporter"/>
</dbReference>
<dbReference type="PANTHER" id="PTHR11662:SF399">
    <property type="entry name" value="FI19708P1-RELATED"/>
    <property type="match status" value="1"/>
</dbReference>
<feature type="transmembrane region" description="Helical" evidence="8">
    <location>
        <begin position="440"/>
        <end position="460"/>
    </location>
</feature>
<feature type="transmembrane region" description="Helical" evidence="8">
    <location>
        <begin position="498"/>
        <end position="520"/>
    </location>
</feature>
<feature type="transmembrane region" description="Helical" evidence="8">
    <location>
        <begin position="233"/>
        <end position="257"/>
    </location>
</feature>
<organism evidence="10 11">
    <name type="scientific">Mytilus coruscus</name>
    <name type="common">Sea mussel</name>
    <dbReference type="NCBI Taxonomy" id="42192"/>
    <lineage>
        <taxon>Eukaryota</taxon>
        <taxon>Metazoa</taxon>
        <taxon>Spiralia</taxon>
        <taxon>Lophotrochozoa</taxon>
        <taxon>Mollusca</taxon>
        <taxon>Bivalvia</taxon>
        <taxon>Autobranchia</taxon>
        <taxon>Pteriomorphia</taxon>
        <taxon>Mytilida</taxon>
        <taxon>Mytiloidea</taxon>
        <taxon>Mytilidae</taxon>
        <taxon>Mytilinae</taxon>
        <taxon>Mytilus</taxon>
    </lineage>
</organism>
<keyword evidence="4" id="KW-0769">Symport</keyword>
<dbReference type="GO" id="GO:0016020">
    <property type="term" value="C:membrane"/>
    <property type="evidence" value="ECO:0007669"/>
    <property type="project" value="UniProtKB-SubCell"/>
</dbReference>
<dbReference type="SUPFAM" id="SSF103473">
    <property type="entry name" value="MFS general substrate transporter"/>
    <property type="match status" value="1"/>
</dbReference>
<dbReference type="GO" id="GO:0015293">
    <property type="term" value="F:symporter activity"/>
    <property type="evidence" value="ECO:0007669"/>
    <property type="project" value="UniProtKB-KW"/>
</dbReference>
<dbReference type="InterPro" id="IPR011701">
    <property type="entry name" value="MFS"/>
</dbReference>
<feature type="transmembrane region" description="Helical" evidence="8">
    <location>
        <begin position="365"/>
        <end position="390"/>
    </location>
</feature>
<keyword evidence="5 8" id="KW-1133">Transmembrane helix</keyword>
<dbReference type="Pfam" id="PF07690">
    <property type="entry name" value="MFS_1"/>
    <property type="match status" value="1"/>
</dbReference>
<dbReference type="AlphaFoldDB" id="A0A6J8D9K7"/>
<evidence type="ECO:0000256" key="7">
    <source>
        <dbReference type="SAM" id="MobiDB-lite"/>
    </source>
</evidence>
<feature type="transmembrane region" description="Helical" evidence="8">
    <location>
        <begin position="269"/>
        <end position="296"/>
    </location>
</feature>
<evidence type="ECO:0000256" key="4">
    <source>
        <dbReference type="ARBA" id="ARBA00022847"/>
    </source>
</evidence>
<keyword evidence="11" id="KW-1185">Reference proteome</keyword>
<evidence type="ECO:0000256" key="8">
    <source>
        <dbReference type="SAM" id="Phobius"/>
    </source>
</evidence>
<feature type="region of interest" description="Disordered" evidence="7">
    <location>
        <begin position="627"/>
        <end position="646"/>
    </location>
</feature>
<dbReference type="OrthoDB" id="2985014at2759"/>
<feature type="compositionally biased region" description="Polar residues" evidence="7">
    <location>
        <begin position="628"/>
        <end position="640"/>
    </location>
</feature>
<gene>
    <name evidence="10" type="ORF">MCOR_38348</name>
</gene>
<feature type="transmembrane region" description="Helical" evidence="8">
    <location>
        <begin position="208"/>
        <end position="227"/>
    </location>
</feature>
<dbReference type="Gene3D" id="1.20.1250.20">
    <property type="entry name" value="MFS general substrate transporter like domains"/>
    <property type="match status" value="2"/>
</dbReference>
<dbReference type="Proteomes" id="UP000507470">
    <property type="component" value="Unassembled WGS sequence"/>
</dbReference>
<comment type="subcellular location">
    <subcellularLocation>
        <location evidence="1">Membrane</location>
        <topology evidence="1">Multi-pass membrane protein</topology>
    </subcellularLocation>
</comment>
<evidence type="ECO:0000313" key="11">
    <source>
        <dbReference type="Proteomes" id="UP000507470"/>
    </source>
</evidence>
<keyword evidence="2" id="KW-0813">Transport</keyword>
<dbReference type="PROSITE" id="PS50850">
    <property type="entry name" value="MFS"/>
    <property type="match status" value="1"/>
</dbReference>
<feature type="transmembrane region" description="Helical" evidence="8">
    <location>
        <begin position="532"/>
        <end position="553"/>
    </location>
</feature>
<accession>A0A6J8D9K7</accession>
<keyword evidence="6 8" id="KW-0472">Membrane</keyword>
<dbReference type="EMBL" id="CACVKT020006975">
    <property type="protein sequence ID" value="CAC5404579.1"/>
    <property type="molecule type" value="Genomic_DNA"/>
</dbReference>
<protein>
    <submittedName>
        <fullName evidence="10">SLC17A5</fullName>
    </submittedName>
</protein>
<dbReference type="InterPro" id="IPR036259">
    <property type="entry name" value="MFS_trans_sf"/>
</dbReference>
<reference evidence="10 11" key="1">
    <citation type="submission" date="2020-06" db="EMBL/GenBank/DDBJ databases">
        <authorList>
            <person name="Li R."/>
            <person name="Bekaert M."/>
        </authorList>
    </citation>
    <scope>NUCLEOTIDE SEQUENCE [LARGE SCALE GENOMIC DNA]</scope>
    <source>
        <strain evidence="11">wild</strain>
    </source>
</reference>
<feature type="transmembrane region" description="Helical" evidence="8">
    <location>
        <begin position="116"/>
        <end position="141"/>
    </location>
</feature>
<name>A0A6J8D9K7_MYTCO</name>
<evidence type="ECO:0000313" key="10">
    <source>
        <dbReference type="EMBL" id="CAC5404579.1"/>
    </source>
</evidence>
<feature type="transmembrane region" description="Helical" evidence="8">
    <location>
        <begin position="302"/>
        <end position="323"/>
    </location>
</feature>
<feature type="transmembrane region" description="Helical" evidence="8">
    <location>
        <begin position="410"/>
        <end position="428"/>
    </location>
</feature>
<feature type="transmembrane region" description="Helical" evidence="8">
    <location>
        <begin position="183"/>
        <end position="201"/>
    </location>
</feature>
<dbReference type="PANTHER" id="PTHR11662">
    <property type="entry name" value="SOLUTE CARRIER FAMILY 17"/>
    <property type="match status" value="1"/>
</dbReference>
<evidence type="ECO:0000256" key="2">
    <source>
        <dbReference type="ARBA" id="ARBA00022448"/>
    </source>
</evidence>
<evidence type="ECO:0000256" key="6">
    <source>
        <dbReference type="ARBA" id="ARBA00023136"/>
    </source>
</evidence>
<sequence length="750" mass="84307">MYNNEMNLDNYESVTAQSKQQSYISANILKSQVLGLSYQKRELQSIQDRKSTQNGCVQYNGTFNPNQEQNGVQTSEKHRVSFSDNVKSASISSDSIPEVSSLQRPSLIEMYTSKRWGITFLALTVITLSLTLRMGMSMAIVCMVKPKNNNETRPFNQSESLSSSRHNEEWLVDWDSDTQGQVLSSYFYGFPFFCVLGGYAAGKYSGKIIMIIMMTTLAVASIGIPYAAITSPYIVMVLRIIVGLASGGIMPCIMQILSKWTPLFEKSQIIATAMAGQIMGNVVTFVFSGLMCSIPYQNGWPFIFYIFGALNLMIMVVWVKVVYDHPEDHPNMTKAEVAYIIRGRRDSANVKMPDPPWLKILTSPAFWAILSAHISFGYIFTTLGTFLPLYMNDIMKFDTIMNGVVSSVPFIGRLLGTMVSGYFADRFYVTGLISTRSIRILFQSVGMFLSAPFLIGLSFLDYTQRELAVVLLILYWFVQGTSSSGFRANHLDIAPRYAGVLNGMTMTCSSLASLVAPLLTTAIVKNGTKEEWQIVFIICAGVGIVGTILFDCFAQGEEQSWAQDQEIKIKTPQSSRNASQASINNERYRMEDDIMRFSLQDNTHKSRCASLESEDKLKDETKLGIDNHNFTPEYNETKNISSHEKGQDSNLAIINHDPTIEDKKPLDTSGMVYKEEKFVEIEIPIKIDDKSAFEIRNKSSFHHESSIQMSDINGTQALLNRKRLKLYIPNKNEVIENIPNRNDVIEITRL</sequence>
<evidence type="ECO:0000256" key="3">
    <source>
        <dbReference type="ARBA" id="ARBA00022692"/>
    </source>
</evidence>